<evidence type="ECO:0000259" key="6">
    <source>
        <dbReference type="Pfam" id="PF01676"/>
    </source>
</evidence>
<dbReference type="Pfam" id="PF01676">
    <property type="entry name" value="Metalloenzyme"/>
    <property type="match status" value="1"/>
</dbReference>
<comment type="function">
    <text evidence="2">Catalyzes the interconversion of 2-phosphoglycerate and 3-phosphoglycerate.</text>
</comment>
<evidence type="ECO:0000256" key="3">
    <source>
        <dbReference type="ARBA" id="ARBA00004921"/>
    </source>
</evidence>
<accession>A0A382E5H0</accession>
<evidence type="ECO:0000313" key="7">
    <source>
        <dbReference type="EMBL" id="SVB45213.1"/>
    </source>
</evidence>
<dbReference type="GO" id="GO:0046872">
    <property type="term" value="F:metal ion binding"/>
    <property type="evidence" value="ECO:0007669"/>
    <property type="project" value="InterPro"/>
</dbReference>
<evidence type="ECO:0000256" key="4">
    <source>
        <dbReference type="ARBA" id="ARBA00005524"/>
    </source>
</evidence>
<reference evidence="7" key="1">
    <citation type="submission" date="2018-05" db="EMBL/GenBank/DDBJ databases">
        <authorList>
            <person name="Lanie J.A."/>
            <person name="Ng W.-L."/>
            <person name="Kazmierczak K.M."/>
            <person name="Andrzejewski T.M."/>
            <person name="Davidsen T.M."/>
            <person name="Wayne K.J."/>
            <person name="Tettelin H."/>
            <person name="Glass J.I."/>
            <person name="Rusch D."/>
            <person name="Podicherti R."/>
            <person name="Tsui H.-C.T."/>
            <person name="Winkler M.E."/>
        </authorList>
    </citation>
    <scope>NUCLEOTIDE SEQUENCE</scope>
</reference>
<evidence type="ECO:0000256" key="2">
    <source>
        <dbReference type="ARBA" id="ARBA00002315"/>
    </source>
</evidence>
<feature type="non-terminal residue" evidence="7">
    <location>
        <position position="250"/>
    </location>
</feature>
<dbReference type="GO" id="GO:0006096">
    <property type="term" value="P:glycolytic process"/>
    <property type="evidence" value="ECO:0007669"/>
    <property type="project" value="UniProtKB-KW"/>
</dbReference>
<dbReference type="AlphaFoldDB" id="A0A382E5H0"/>
<dbReference type="Gene3D" id="3.30.70.2130">
    <property type="entry name" value="Metalloenzyme domain"/>
    <property type="match status" value="1"/>
</dbReference>
<keyword evidence="5" id="KW-0324">Glycolysis</keyword>
<dbReference type="InterPro" id="IPR042253">
    <property type="entry name" value="Pglycerate_mutase_ApgM_sf"/>
</dbReference>
<gene>
    <name evidence="7" type="ORF">METZ01_LOCUS198067</name>
</gene>
<dbReference type="InterPro" id="IPR006124">
    <property type="entry name" value="Metalloenzyme"/>
</dbReference>
<comment type="pathway">
    <text evidence="3">Carbohydrate degradation.</text>
</comment>
<comment type="catalytic activity">
    <reaction evidence="1">
        <text>(2R)-2-phosphoglycerate = (2R)-3-phosphoglycerate</text>
        <dbReference type="Rhea" id="RHEA:15901"/>
        <dbReference type="ChEBI" id="CHEBI:58272"/>
        <dbReference type="ChEBI" id="CHEBI:58289"/>
        <dbReference type="EC" id="5.4.2.12"/>
    </reaction>
</comment>
<protein>
    <recommendedName>
        <fullName evidence="6">Metalloenzyme domain-containing protein</fullName>
    </recommendedName>
</protein>
<comment type="similarity">
    <text evidence="4">Belongs to the BPG-independent phosphoglycerate mutase family. A-PGAM subfamily.</text>
</comment>
<dbReference type="Gene3D" id="3.40.720.10">
    <property type="entry name" value="Alkaline Phosphatase, subunit A"/>
    <property type="match status" value="1"/>
</dbReference>
<feature type="domain" description="Metalloenzyme" evidence="6">
    <location>
        <begin position="1"/>
        <end position="243"/>
    </location>
</feature>
<dbReference type="EMBL" id="UINC01042496">
    <property type="protein sequence ID" value="SVB45213.1"/>
    <property type="molecule type" value="Genomic_DNA"/>
</dbReference>
<proteinExistence type="inferred from homology"/>
<dbReference type="InterPro" id="IPR017850">
    <property type="entry name" value="Alkaline_phosphatase_core_sf"/>
</dbReference>
<dbReference type="PANTHER" id="PTHR31209">
    <property type="entry name" value="COFACTOR-INDEPENDENT PHOSPHOGLYCERATE MUTASE"/>
    <property type="match status" value="1"/>
</dbReference>
<name>A0A382E5H0_9ZZZZ</name>
<dbReference type="SUPFAM" id="SSF53649">
    <property type="entry name" value="Alkaline phosphatase-like"/>
    <property type="match status" value="1"/>
</dbReference>
<organism evidence="7">
    <name type="scientific">marine metagenome</name>
    <dbReference type="NCBI Taxonomy" id="408172"/>
    <lineage>
        <taxon>unclassified sequences</taxon>
        <taxon>metagenomes</taxon>
        <taxon>ecological metagenomes</taxon>
    </lineage>
</organism>
<dbReference type="PANTHER" id="PTHR31209:SF0">
    <property type="entry name" value="METALLOENZYME DOMAIN-CONTAINING PROTEIN"/>
    <property type="match status" value="1"/>
</dbReference>
<dbReference type="GO" id="GO:0004619">
    <property type="term" value="F:phosphoglycerate mutase activity"/>
    <property type="evidence" value="ECO:0007669"/>
    <property type="project" value="UniProtKB-EC"/>
</dbReference>
<evidence type="ECO:0000256" key="1">
    <source>
        <dbReference type="ARBA" id="ARBA00000370"/>
    </source>
</evidence>
<dbReference type="Pfam" id="PF10143">
    <property type="entry name" value="PhosphMutase"/>
    <property type="match status" value="1"/>
</dbReference>
<dbReference type="InterPro" id="IPR004456">
    <property type="entry name" value="Pglycerate_mutase_ApgM"/>
</dbReference>
<sequence>MLVIDGLGGLPHPDTGRSELETAMLPNLDALCARGSTGLISPLGPGFTPGSGPAHLALFGYDPWTTTIGRGALSGLGLGLDFQPGDVAARLNFCTVDDDGRVTDRRAGRIPTEVCVELCTMLKRVSISGVEVTVAPEMEYRAAAIFRGEGLGDGVTDSDPQVTDQPSLPLQAATAADKRMVEVADEFLEQAGRILAGQSPANMVLIRGFGRYPELPSMQDVYGLTPVGIAGYPMYRGIASVVGMDTPETD</sequence>
<evidence type="ECO:0000256" key="5">
    <source>
        <dbReference type="ARBA" id="ARBA00023152"/>
    </source>
</evidence>